<evidence type="ECO:0000256" key="10">
    <source>
        <dbReference type="ARBA" id="ARBA00048205"/>
    </source>
</evidence>
<dbReference type="AlphaFoldDB" id="A0A955I985"/>
<dbReference type="InterPro" id="IPR001269">
    <property type="entry name" value="DUS_fam"/>
</dbReference>
<evidence type="ECO:0000256" key="1">
    <source>
        <dbReference type="ARBA" id="ARBA00001917"/>
    </source>
</evidence>
<dbReference type="GO" id="GO:0000049">
    <property type="term" value="F:tRNA binding"/>
    <property type="evidence" value="ECO:0007669"/>
    <property type="project" value="UniProtKB-KW"/>
</dbReference>
<name>A0A955I985_9BACT</name>
<feature type="binding site" evidence="14">
    <location>
        <begin position="273"/>
        <end position="274"/>
    </location>
    <ligand>
        <name>FMN</name>
        <dbReference type="ChEBI" id="CHEBI:58210"/>
    </ligand>
</feature>
<dbReference type="SUPFAM" id="SSF51395">
    <property type="entry name" value="FMN-linked oxidoreductases"/>
    <property type="match status" value="1"/>
</dbReference>
<dbReference type="Gene3D" id="1.10.1200.80">
    <property type="entry name" value="Putative flavin oxidoreducatase, domain 2"/>
    <property type="match status" value="1"/>
</dbReference>
<protein>
    <recommendedName>
        <fullName evidence="12">tRNA-dihydrouridine synthase</fullName>
        <ecNumber evidence="12">1.3.1.-</ecNumber>
    </recommendedName>
</protein>
<feature type="domain" description="DUS-like FMN-binding" evidence="15">
    <location>
        <begin position="174"/>
        <end position="363"/>
    </location>
</feature>
<keyword evidence="8" id="KW-0694">RNA-binding</keyword>
<gene>
    <name evidence="16" type="ORF">KC675_04285</name>
</gene>
<dbReference type="EMBL" id="JAGQLL010000053">
    <property type="protein sequence ID" value="MCA9380369.1"/>
    <property type="molecule type" value="Genomic_DNA"/>
</dbReference>
<reference evidence="16" key="1">
    <citation type="submission" date="2020-04" db="EMBL/GenBank/DDBJ databases">
        <authorList>
            <person name="Zhang T."/>
        </authorList>
    </citation>
    <scope>NUCLEOTIDE SEQUENCE</scope>
    <source>
        <strain evidence="16">HKST-UBA15</strain>
    </source>
</reference>
<evidence type="ECO:0000256" key="11">
    <source>
        <dbReference type="ARBA" id="ARBA00048802"/>
    </source>
</evidence>
<evidence type="ECO:0000259" key="15">
    <source>
        <dbReference type="Pfam" id="PF01207"/>
    </source>
</evidence>
<comment type="cofactor">
    <cofactor evidence="1 12 14">
        <name>FMN</name>
        <dbReference type="ChEBI" id="CHEBI:58210"/>
    </cofactor>
</comment>
<dbReference type="Proteomes" id="UP000745577">
    <property type="component" value="Unassembled WGS sequence"/>
</dbReference>
<evidence type="ECO:0000256" key="5">
    <source>
        <dbReference type="ARBA" id="ARBA00022643"/>
    </source>
</evidence>
<evidence type="ECO:0000256" key="14">
    <source>
        <dbReference type="PIRSR" id="PIRSR006621-2"/>
    </source>
</evidence>
<evidence type="ECO:0000256" key="8">
    <source>
        <dbReference type="ARBA" id="ARBA00022884"/>
    </source>
</evidence>
<dbReference type="PIRSF" id="PIRSF006621">
    <property type="entry name" value="Dus"/>
    <property type="match status" value="1"/>
</dbReference>
<evidence type="ECO:0000256" key="9">
    <source>
        <dbReference type="ARBA" id="ARBA00023002"/>
    </source>
</evidence>
<evidence type="ECO:0000256" key="2">
    <source>
        <dbReference type="ARBA" id="ARBA00002790"/>
    </source>
</evidence>
<keyword evidence="14" id="KW-0547">Nucleotide-binding</keyword>
<sequence>MNFWRNLEKPIIGLSPMDGVSDASFRFVTAKYGRPDVITTEFISVDGIAYGATNIFNDFIYHEIERPIVAQLFGIEPEYFYQGAQIVCELGFDGVDINMGCPAKTVARRGAGAGLIQNPTLAKEIIRATKRGVQDWFNDGLSKSINKKTLRELSAVKEKLDILGTKFDLEKRIIPVSVKTRIGYDRESVESWIPELLEESPANITVHGRTLKQMYQGEADWLALTKVGQIIAKHNENLDDEMTISYIANGDINSADVAIEKLQQSKADGLYIGRATYGNPWIFENIRQKLKSDEYIPVEKTLDERIKVALEHCDMHFRLNEPQGFVQMRKHLAWYLKGFPGAVKLRVDLMKSNSPDEVRQILSQHQISY</sequence>
<dbReference type="InterPro" id="IPR035587">
    <property type="entry name" value="DUS-like_FMN-bd"/>
</dbReference>
<reference evidence="16" key="2">
    <citation type="journal article" date="2021" name="Microbiome">
        <title>Successional dynamics and alternative stable states in a saline activated sludge microbial community over 9 years.</title>
        <authorList>
            <person name="Wang Y."/>
            <person name="Ye J."/>
            <person name="Ju F."/>
            <person name="Liu L."/>
            <person name="Boyd J.A."/>
            <person name="Deng Y."/>
            <person name="Parks D.H."/>
            <person name="Jiang X."/>
            <person name="Yin X."/>
            <person name="Woodcroft B.J."/>
            <person name="Tyson G.W."/>
            <person name="Hugenholtz P."/>
            <person name="Polz M.F."/>
            <person name="Zhang T."/>
        </authorList>
    </citation>
    <scope>NUCLEOTIDE SEQUENCE</scope>
    <source>
        <strain evidence="16">HKST-UBA15</strain>
    </source>
</reference>
<feature type="domain" description="DUS-like FMN-binding" evidence="15">
    <location>
        <begin position="14"/>
        <end position="134"/>
    </location>
</feature>
<proteinExistence type="inferred from homology"/>
<evidence type="ECO:0000256" key="4">
    <source>
        <dbReference type="ARBA" id="ARBA00022630"/>
    </source>
</evidence>
<keyword evidence="9 12" id="KW-0560">Oxidoreductase</keyword>
<organism evidence="16 17">
    <name type="scientific">Candidatus Dojkabacteria bacterium</name>
    <dbReference type="NCBI Taxonomy" id="2099670"/>
    <lineage>
        <taxon>Bacteria</taxon>
        <taxon>Candidatus Dojkabacteria</taxon>
    </lineage>
</organism>
<dbReference type="PANTHER" id="PTHR45846:SF1">
    <property type="entry name" value="TRNA-DIHYDROURIDINE(47) SYNTHASE [NAD(P)(+)]-LIKE"/>
    <property type="match status" value="1"/>
</dbReference>
<evidence type="ECO:0000256" key="7">
    <source>
        <dbReference type="ARBA" id="ARBA00022857"/>
    </source>
</evidence>
<dbReference type="GO" id="GO:0050660">
    <property type="term" value="F:flavin adenine dinucleotide binding"/>
    <property type="evidence" value="ECO:0007669"/>
    <property type="project" value="InterPro"/>
</dbReference>
<evidence type="ECO:0000256" key="3">
    <source>
        <dbReference type="ARBA" id="ARBA00022555"/>
    </source>
</evidence>
<dbReference type="Pfam" id="PF01207">
    <property type="entry name" value="Dus"/>
    <property type="match status" value="2"/>
</dbReference>
<dbReference type="PANTHER" id="PTHR45846">
    <property type="entry name" value="TRNA-DIHYDROURIDINE(47) SYNTHASE [NAD(P)(+)]-LIKE"/>
    <property type="match status" value="1"/>
</dbReference>
<dbReference type="InterPro" id="IPR013785">
    <property type="entry name" value="Aldolase_TIM"/>
</dbReference>
<dbReference type="EC" id="1.3.1.-" evidence="12"/>
<feature type="active site" description="Proton donor" evidence="13">
    <location>
        <position position="101"/>
    </location>
</feature>
<evidence type="ECO:0000313" key="17">
    <source>
        <dbReference type="Proteomes" id="UP000745577"/>
    </source>
</evidence>
<keyword evidence="5 12" id="KW-0288">FMN</keyword>
<dbReference type="CDD" id="cd02801">
    <property type="entry name" value="DUS_like_FMN"/>
    <property type="match status" value="1"/>
</dbReference>
<feature type="binding site" evidence="14">
    <location>
        <position position="71"/>
    </location>
    <ligand>
        <name>FMN</name>
        <dbReference type="ChEBI" id="CHEBI:58210"/>
    </ligand>
</feature>
<comment type="similarity">
    <text evidence="12">Belongs to the dus family.</text>
</comment>
<dbReference type="GO" id="GO:0017150">
    <property type="term" value="F:tRNA dihydrouridine synthase activity"/>
    <property type="evidence" value="ECO:0007669"/>
    <property type="project" value="InterPro"/>
</dbReference>
<feature type="binding site" evidence="14">
    <location>
        <position position="207"/>
    </location>
    <ligand>
        <name>FMN</name>
        <dbReference type="ChEBI" id="CHEBI:58210"/>
    </ligand>
</feature>
<comment type="caution">
    <text evidence="16">The sequence shown here is derived from an EMBL/GenBank/DDBJ whole genome shotgun (WGS) entry which is preliminary data.</text>
</comment>
<comment type="function">
    <text evidence="2 12">Catalyzes the synthesis of 5,6-dihydrouridine (D), a modified base found in the D-loop of most tRNAs, via the reduction of the C5-C6 double bond in target uridines.</text>
</comment>
<accession>A0A955I985</accession>
<evidence type="ECO:0000256" key="12">
    <source>
        <dbReference type="PIRNR" id="PIRNR006621"/>
    </source>
</evidence>
<comment type="catalytic activity">
    <reaction evidence="10">
        <text>a 5,6-dihydrouridine in tRNA + NADP(+) = a uridine in tRNA + NADPH + H(+)</text>
        <dbReference type="Rhea" id="RHEA:23624"/>
        <dbReference type="Rhea" id="RHEA-COMP:13339"/>
        <dbReference type="Rhea" id="RHEA-COMP:13887"/>
        <dbReference type="ChEBI" id="CHEBI:15378"/>
        <dbReference type="ChEBI" id="CHEBI:57783"/>
        <dbReference type="ChEBI" id="CHEBI:58349"/>
        <dbReference type="ChEBI" id="CHEBI:65315"/>
        <dbReference type="ChEBI" id="CHEBI:74443"/>
    </reaction>
</comment>
<dbReference type="PROSITE" id="PS01136">
    <property type="entry name" value="UPF0034"/>
    <property type="match status" value="1"/>
</dbReference>
<dbReference type="Gene3D" id="3.20.20.70">
    <property type="entry name" value="Aldolase class I"/>
    <property type="match status" value="1"/>
</dbReference>
<keyword evidence="4 12" id="KW-0285">Flavoprotein</keyword>
<keyword evidence="7" id="KW-0521">NADP</keyword>
<keyword evidence="3" id="KW-0820">tRNA-binding</keyword>
<evidence type="ECO:0000256" key="6">
    <source>
        <dbReference type="ARBA" id="ARBA00022694"/>
    </source>
</evidence>
<evidence type="ECO:0000256" key="13">
    <source>
        <dbReference type="PIRSR" id="PIRSR006621-1"/>
    </source>
</evidence>
<dbReference type="InterPro" id="IPR024036">
    <property type="entry name" value="tRNA-dHydroUridine_Synthase_C"/>
</dbReference>
<feature type="binding site" evidence="14">
    <location>
        <position position="179"/>
    </location>
    <ligand>
        <name>FMN</name>
        <dbReference type="ChEBI" id="CHEBI:58210"/>
    </ligand>
</feature>
<comment type="catalytic activity">
    <reaction evidence="11">
        <text>a 5,6-dihydrouridine in tRNA + NAD(+) = a uridine in tRNA + NADH + H(+)</text>
        <dbReference type="Rhea" id="RHEA:54452"/>
        <dbReference type="Rhea" id="RHEA-COMP:13339"/>
        <dbReference type="Rhea" id="RHEA-COMP:13887"/>
        <dbReference type="ChEBI" id="CHEBI:15378"/>
        <dbReference type="ChEBI" id="CHEBI:57540"/>
        <dbReference type="ChEBI" id="CHEBI:57945"/>
        <dbReference type="ChEBI" id="CHEBI:65315"/>
        <dbReference type="ChEBI" id="CHEBI:74443"/>
    </reaction>
</comment>
<dbReference type="InterPro" id="IPR018517">
    <property type="entry name" value="tRNA_hU_synthase_CS"/>
</dbReference>
<keyword evidence="6 12" id="KW-0819">tRNA processing</keyword>
<evidence type="ECO:0000313" key="16">
    <source>
        <dbReference type="EMBL" id="MCA9380369.1"/>
    </source>
</evidence>